<keyword evidence="7" id="KW-1185">Reference proteome</keyword>
<evidence type="ECO:0000256" key="3">
    <source>
        <dbReference type="ARBA" id="ARBA00023082"/>
    </source>
</evidence>
<evidence type="ECO:0000256" key="2">
    <source>
        <dbReference type="ARBA" id="ARBA00023015"/>
    </source>
</evidence>
<organism evidence="6 7">
    <name type="scientific">Stieleria bergensis</name>
    <dbReference type="NCBI Taxonomy" id="2528025"/>
    <lineage>
        <taxon>Bacteria</taxon>
        <taxon>Pseudomonadati</taxon>
        <taxon>Planctomycetota</taxon>
        <taxon>Planctomycetia</taxon>
        <taxon>Pirellulales</taxon>
        <taxon>Pirellulaceae</taxon>
        <taxon>Stieleria</taxon>
    </lineage>
</organism>
<evidence type="ECO:0000256" key="1">
    <source>
        <dbReference type="ARBA" id="ARBA00010641"/>
    </source>
</evidence>
<sequence>MADTPNHDRQDDYATFVSLLARYDQQIRRFIAMLMHSSDAVDDVMQETAIECWNKFETFTGQGDPDEPEEFVRWANVIARYKVLSWQRDRARDRLVFQEELVHLLADTVHDEWDRLESERQAVQACLQKLPPRQRQLVLSVHSPGQSVADVARQTGQKPRRLYTVLNGLRKQLLLCVQDRITVQASQ</sequence>
<dbReference type="Gene3D" id="1.10.1740.10">
    <property type="match status" value="1"/>
</dbReference>
<dbReference type="EMBL" id="CP036272">
    <property type="protein sequence ID" value="QDT60121.1"/>
    <property type="molecule type" value="Genomic_DNA"/>
</dbReference>
<dbReference type="Gene3D" id="1.10.10.10">
    <property type="entry name" value="Winged helix-like DNA-binding domain superfamily/Winged helix DNA-binding domain"/>
    <property type="match status" value="1"/>
</dbReference>
<accession>A0A517SVH9</accession>
<evidence type="ECO:0000259" key="5">
    <source>
        <dbReference type="Pfam" id="PF04542"/>
    </source>
</evidence>
<evidence type="ECO:0000313" key="7">
    <source>
        <dbReference type="Proteomes" id="UP000315003"/>
    </source>
</evidence>
<dbReference type="SUPFAM" id="SSF88659">
    <property type="entry name" value="Sigma3 and sigma4 domains of RNA polymerase sigma factors"/>
    <property type="match status" value="1"/>
</dbReference>
<dbReference type="PANTHER" id="PTHR43133">
    <property type="entry name" value="RNA POLYMERASE ECF-TYPE SIGMA FACTO"/>
    <property type="match status" value="1"/>
</dbReference>
<dbReference type="InterPro" id="IPR013324">
    <property type="entry name" value="RNA_pol_sigma_r3/r4-like"/>
</dbReference>
<gene>
    <name evidence="6" type="ORF">SV7mr_26380</name>
</gene>
<comment type="similarity">
    <text evidence="1">Belongs to the sigma-70 factor family. ECF subfamily.</text>
</comment>
<evidence type="ECO:0000256" key="4">
    <source>
        <dbReference type="ARBA" id="ARBA00023163"/>
    </source>
</evidence>
<proteinExistence type="inferred from homology"/>
<dbReference type="Pfam" id="PF04542">
    <property type="entry name" value="Sigma70_r2"/>
    <property type="match status" value="1"/>
</dbReference>
<keyword evidence="2" id="KW-0805">Transcription regulation</keyword>
<dbReference type="InterPro" id="IPR013325">
    <property type="entry name" value="RNA_pol_sigma_r2"/>
</dbReference>
<dbReference type="Proteomes" id="UP000315003">
    <property type="component" value="Chromosome"/>
</dbReference>
<evidence type="ECO:0000313" key="6">
    <source>
        <dbReference type="EMBL" id="QDT60121.1"/>
    </source>
</evidence>
<dbReference type="InterPro" id="IPR007627">
    <property type="entry name" value="RNA_pol_sigma70_r2"/>
</dbReference>
<dbReference type="SUPFAM" id="SSF88946">
    <property type="entry name" value="Sigma2 domain of RNA polymerase sigma factors"/>
    <property type="match status" value="1"/>
</dbReference>
<reference evidence="6 7" key="1">
    <citation type="submission" date="2019-02" db="EMBL/GenBank/DDBJ databases">
        <title>Deep-cultivation of Planctomycetes and their phenomic and genomic characterization uncovers novel biology.</title>
        <authorList>
            <person name="Wiegand S."/>
            <person name="Jogler M."/>
            <person name="Boedeker C."/>
            <person name="Pinto D."/>
            <person name="Vollmers J."/>
            <person name="Rivas-Marin E."/>
            <person name="Kohn T."/>
            <person name="Peeters S.H."/>
            <person name="Heuer A."/>
            <person name="Rast P."/>
            <person name="Oberbeckmann S."/>
            <person name="Bunk B."/>
            <person name="Jeske O."/>
            <person name="Meyerdierks A."/>
            <person name="Storesund J.E."/>
            <person name="Kallscheuer N."/>
            <person name="Luecker S."/>
            <person name="Lage O.M."/>
            <person name="Pohl T."/>
            <person name="Merkel B.J."/>
            <person name="Hornburger P."/>
            <person name="Mueller R.-W."/>
            <person name="Bruemmer F."/>
            <person name="Labrenz M."/>
            <person name="Spormann A.M."/>
            <person name="Op den Camp H."/>
            <person name="Overmann J."/>
            <person name="Amann R."/>
            <person name="Jetten M.S.M."/>
            <person name="Mascher T."/>
            <person name="Medema M.H."/>
            <person name="Devos D.P."/>
            <person name="Kaster A.-K."/>
            <person name="Ovreas L."/>
            <person name="Rohde M."/>
            <person name="Galperin M.Y."/>
            <person name="Jogler C."/>
        </authorList>
    </citation>
    <scope>NUCLEOTIDE SEQUENCE [LARGE SCALE GENOMIC DNA]</scope>
    <source>
        <strain evidence="6 7">SV_7m_r</strain>
    </source>
</reference>
<dbReference type="InterPro" id="IPR036388">
    <property type="entry name" value="WH-like_DNA-bd_sf"/>
</dbReference>
<feature type="domain" description="RNA polymerase sigma-70 region 2" evidence="5">
    <location>
        <begin position="20"/>
        <end position="92"/>
    </location>
</feature>
<dbReference type="InterPro" id="IPR014331">
    <property type="entry name" value="RNA_pol_sigma70_ECF_RHOBA"/>
</dbReference>
<dbReference type="NCBIfam" id="TIGR02937">
    <property type="entry name" value="sigma70-ECF"/>
    <property type="match status" value="1"/>
</dbReference>
<dbReference type="AlphaFoldDB" id="A0A517SVH9"/>
<dbReference type="RefSeq" id="WP_145272425.1">
    <property type="nucleotide sequence ID" value="NZ_CP036272.1"/>
</dbReference>
<protein>
    <submittedName>
        <fullName evidence="6">RNA polymerase sigma factor</fullName>
    </submittedName>
</protein>
<keyword evidence="3" id="KW-0731">Sigma factor</keyword>
<dbReference type="InterPro" id="IPR039425">
    <property type="entry name" value="RNA_pol_sigma-70-like"/>
</dbReference>
<keyword evidence="4" id="KW-0804">Transcription</keyword>
<dbReference type="GO" id="GO:0006352">
    <property type="term" value="P:DNA-templated transcription initiation"/>
    <property type="evidence" value="ECO:0007669"/>
    <property type="project" value="InterPro"/>
</dbReference>
<dbReference type="PANTHER" id="PTHR43133:SF51">
    <property type="entry name" value="RNA POLYMERASE SIGMA FACTOR"/>
    <property type="match status" value="1"/>
</dbReference>
<dbReference type="OrthoDB" id="6383365at2"/>
<dbReference type="NCBIfam" id="TIGR02989">
    <property type="entry name" value="Sig-70_gvs1"/>
    <property type="match status" value="1"/>
</dbReference>
<dbReference type="GO" id="GO:0016987">
    <property type="term" value="F:sigma factor activity"/>
    <property type="evidence" value="ECO:0007669"/>
    <property type="project" value="UniProtKB-KW"/>
</dbReference>
<name>A0A517SVH9_9BACT</name>
<dbReference type="InterPro" id="IPR014284">
    <property type="entry name" value="RNA_pol_sigma-70_dom"/>
</dbReference>